<dbReference type="Gene3D" id="1.10.600.10">
    <property type="entry name" value="Farnesyl Diphosphate Synthase"/>
    <property type="match status" value="1"/>
</dbReference>
<accession>A0A9W8ND23</accession>
<reference evidence="1" key="1">
    <citation type="submission" date="2022-07" db="EMBL/GenBank/DDBJ databases">
        <title>Genome Sequence of Xylaria arbuscula.</title>
        <authorList>
            <person name="Buettner E."/>
        </authorList>
    </citation>
    <scope>NUCLEOTIDE SEQUENCE</scope>
    <source>
        <strain evidence="1">VT107</strain>
    </source>
</reference>
<sequence length="325" mass="37173">MEYRYSYLVDPTSYDSRGLCDGIPLRVHRNSDLEKSGVARLRDDGKKYTGRSLDPFVGCIGPVYSFTTVVIPECLPTRLEIVSYVIESAFLHDDSADSRRKSEEDTLDHQFVTSLNQAASQVKGKSESGQENFQINMVKELTSIDPIRAKELIAYWSEALSPGREWERVMDFEVYLEYRLTDCGSLLMLGLIIFGMGLTIPPEEKSECIRLTQPAWLAASLTNDVQSYDKEYKLHHARDNVSMANGIWVLMQQHSLDFEVAKVRVLQKIRYFVAKFTNNLENIRTSNLSLDSRRLVEASQYMVSGNLHWGMLSPRYEVNQNQTDL</sequence>
<dbReference type="Pfam" id="PF19086">
    <property type="entry name" value="Terpene_syn_C_2"/>
    <property type="match status" value="1"/>
</dbReference>
<evidence type="ECO:0000313" key="1">
    <source>
        <dbReference type="EMBL" id="KAJ3569175.1"/>
    </source>
</evidence>
<evidence type="ECO:0008006" key="3">
    <source>
        <dbReference type="Google" id="ProtNLM"/>
    </source>
</evidence>
<dbReference type="SUPFAM" id="SSF48576">
    <property type="entry name" value="Terpenoid synthases"/>
    <property type="match status" value="1"/>
</dbReference>
<dbReference type="AlphaFoldDB" id="A0A9W8ND23"/>
<dbReference type="EMBL" id="JANPWZ010001061">
    <property type="protein sequence ID" value="KAJ3569175.1"/>
    <property type="molecule type" value="Genomic_DNA"/>
</dbReference>
<comment type="caution">
    <text evidence="1">The sequence shown here is derived from an EMBL/GenBank/DDBJ whole genome shotgun (WGS) entry which is preliminary data.</text>
</comment>
<protein>
    <recommendedName>
        <fullName evidence="3">Terpene synthase</fullName>
    </recommendedName>
</protein>
<dbReference type="InterPro" id="IPR008949">
    <property type="entry name" value="Isoprenoid_synthase_dom_sf"/>
</dbReference>
<name>A0A9W8ND23_9PEZI</name>
<dbReference type="VEuPathDB" id="FungiDB:F4678DRAFT_415410"/>
<organism evidence="1 2">
    <name type="scientific">Xylaria arbuscula</name>
    <dbReference type="NCBI Taxonomy" id="114810"/>
    <lineage>
        <taxon>Eukaryota</taxon>
        <taxon>Fungi</taxon>
        <taxon>Dikarya</taxon>
        <taxon>Ascomycota</taxon>
        <taxon>Pezizomycotina</taxon>
        <taxon>Sordariomycetes</taxon>
        <taxon>Xylariomycetidae</taxon>
        <taxon>Xylariales</taxon>
        <taxon>Xylariaceae</taxon>
        <taxon>Xylaria</taxon>
    </lineage>
</organism>
<proteinExistence type="predicted"/>
<evidence type="ECO:0000313" key="2">
    <source>
        <dbReference type="Proteomes" id="UP001148614"/>
    </source>
</evidence>
<dbReference type="Proteomes" id="UP001148614">
    <property type="component" value="Unassembled WGS sequence"/>
</dbReference>
<keyword evidence="2" id="KW-1185">Reference proteome</keyword>
<gene>
    <name evidence="1" type="ORF">NPX13_g6171</name>
</gene>